<feature type="signal peptide" evidence="1">
    <location>
        <begin position="1"/>
        <end position="31"/>
    </location>
</feature>
<dbReference type="EMBL" id="LT607411">
    <property type="protein sequence ID" value="SCE77539.1"/>
    <property type="molecule type" value="Genomic_DNA"/>
</dbReference>
<dbReference type="InterPro" id="IPR015943">
    <property type="entry name" value="WD40/YVTN_repeat-like_dom_sf"/>
</dbReference>
<protein>
    <submittedName>
        <fullName evidence="2">40-residue YVTN family beta-propeller repeat-containing protein</fullName>
    </submittedName>
</protein>
<reference evidence="3" key="1">
    <citation type="submission" date="2016-06" db="EMBL/GenBank/DDBJ databases">
        <authorList>
            <person name="Varghese N."/>
            <person name="Submissions Spin"/>
        </authorList>
    </citation>
    <scope>NUCLEOTIDE SEQUENCE [LARGE SCALE GENOMIC DNA]</scope>
    <source>
        <strain evidence="3">DSM 43909</strain>
    </source>
</reference>
<dbReference type="RefSeq" id="WP_089005196.1">
    <property type="nucleotide sequence ID" value="NZ_LT607411.1"/>
</dbReference>
<gene>
    <name evidence="2" type="ORF">GA0074695_1017</name>
</gene>
<evidence type="ECO:0000313" key="2">
    <source>
        <dbReference type="EMBL" id="SCE77539.1"/>
    </source>
</evidence>
<keyword evidence="3" id="KW-1185">Reference proteome</keyword>
<dbReference type="OrthoDB" id="4332189at2"/>
<feature type="chain" id="PRO_5008705381" evidence="1">
    <location>
        <begin position="32"/>
        <end position="558"/>
    </location>
</feature>
<evidence type="ECO:0000313" key="3">
    <source>
        <dbReference type="Proteomes" id="UP000198242"/>
    </source>
</evidence>
<keyword evidence="1" id="KW-0732">Signal</keyword>
<dbReference type="Proteomes" id="UP000198242">
    <property type="component" value="Chromosome I"/>
</dbReference>
<organism evidence="2 3">
    <name type="scientific">Micromonospora viridifaciens</name>
    <dbReference type="NCBI Taxonomy" id="1881"/>
    <lineage>
        <taxon>Bacteria</taxon>
        <taxon>Bacillati</taxon>
        <taxon>Actinomycetota</taxon>
        <taxon>Actinomycetes</taxon>
        <taxon>Micromonosporales</taxon>
        <taxon>Micromonosporaceae</taxon>
        <taxon>Micromonospora</taxon>
    </lineage>
</organism>
<proteinExistence type="predicted"/>
<evidence type="ECO:0000256" key="1">
    <source>
        <dbReference type="SAM" id="SignalP"/>
    </source>
</evidence>
<dbReference type="SUPFAM" id="SSF63829">
    <property type="entry name" value="Calcium-dependent phosphotriesterase"/>
    <property type="match status" value="1"/>
</dbReference>
<dbReference type="SUPFAM" id="SSF75011">
    <property type="entry name" value="3-carboxy-cis,cis-mucoante lactonizing enzyme"/>
    <property type="match status" value="1"/>
</dbReference>
<name>A0A1C4V154_MICVI</name>
<sequence>MRVKVIARLMVAALGAAFGTVAPMGSGAAHADGAVGLGIDTYAEMVVDSAHGQLFFSQGRERSGVRLTDLSGGSQRTIPNLPGASGLALSPDGSTLYVALADAGAVAAIDTTTLTETRRYSTGASTCPTWLAPAGGKIYVGYGCQVGKGKLGSIDVRGATPIVALDLPLNGQYYYPPLLRSTPANPNLLLLVNTSRVSFPISGEPGLYDVSSGTPSHVASLPGETCTGLHDAALTADKLILGCSYLWDPQSKLRLVATEHVAFSTADLSPAGAYTSGTWPTAVTTSRNGSFVVLGASESDSIHVKRPDGTEVRRYDLPPGNHLEVRGLAVSADNRTLYAVTTDQDRKNPALRVLTDFGTTGSSLLLSAPTTSTRTARLTVHGKLAFAGENVSTPWTLRVAKQDLAGGHSLPDVTTAADGSFSFSDTPLVGGANTYTVTFPGDATRPGTTQSVTVQVSRAATALSITAKAAAGRHAAVTAQLGATHTNRTVCLHAQPDGSTRTTITCGTVDSNGKLTATYPAYQGVTFSASFAGDQRYAPAEASVRMHGFLWNPGVVRG</sequence>
<accession>A0A1C4V154</accession>
<dbReference type="AlphaFoldDB" id="A0A1C4V154"/>
<dbReference type="PANTHER" id="PTHR47197">
    <property type="entry name" value="PROTEIN NIRF"/>
    <property type="match status" value="1"/>
</dbReference>
<dbReference type="Gene3D" id="2.130.10.10">
    <property type="entry name" value="YVTN repeat-like/Quinoprotein amine dehydrogenase"/>
    <property type="match status" value="2"/>
</dbReference>
<dbReference type="PANTHER" id="PTHR47197:SF3">
    <property type="entry name" value="DIHYDRO-HEME D1 DEHYDROGENASE"/>
    <property type="match status" value="1"/>
</dbReference>
<dbReference type="InterPro" id="IPR051200">
    <property type="entry name" value="Host-pathogen_enzymatic-act"/>
</dbReference>